<evidence type="ECO:0000256" key="3">
    <source>
        <dbReference type="ARBA" id="ARBA00022573"/>
    </source>
</evidence>
<evidence type="ECO:0000256" key="1">
    <source>
        <dbReference type="ARBA" id="ARBA00004953"/>
    </source>
</evidence>
<dbReference type="GO" id="GO:0016993">
    <property type="term" value="F:precorrin-8X methylmutase activity"/>
    <property type="evidence" value="ECO:0007669"/>
    <property type="project" value="InterPro"/>
</dbReference>
<dbReference type="InterPro" id="IPR036588">
    <property type="entry name" value="CobH/CbiC_sf"/>
</dbReference>
<organism evidence="6 7">
    <name type="scientific">Ahrensia marina</name>
    <dbReference type="NCBI Taxonomy" id="1514904"/>
    <lineage>
        <taxon>Bacteria</taxon>
        <taxon>Pseudomonadati</taxon>
        <taxon>Pseudomonadota</taxon>
        <taxon>Alphaproteobacteria</taxon>
        <taxon>Hyphomicrobiales</taxon>
        <taxon>Ahrensiaceae</taxon>
        <taxon>Ahrensia</taxon>
    </lineage>
</organism>
<sequence length="210" mass="22242">MDYIRDPAEIYRQSFATVERESDLTSLPKDMRKVALRLIHSCGMIDIVDDVAFSSDAVKAGIAAIEAGAPIICDVEMVRHGIIERHLKHGNEVLCRIADEATRSLASEMKNTRSAAAMDLLKDKFSGAVIVIGNAPTALFRLLELIDAGAAKPALIIGMPVGFVGAVESKQALIENSRGVPYIAVRGRRGGSAMASATLNALAAGLKGGL</sequence>
<keyword evidence="4" id="KW-0413">Isomerase</keyword>
<dbReference type="Proteomes" id="UP000038011">
    <property type="component" value="Unassembled WGS sequence"/>
</dbReference>
<comment type="caution">
    <text evidence="6">The sequence shown here is derived from an EMBL/GenBank/DDBJ whole genome shotgun (WGS) entry which is preliminary data.</text>
</comment>
<reference evidence="6 7" key="1">
    <citation type="submission" date="2015-01" db="EMBL/GenBank/DDBJ databases">
        <title>Ahrensia donghaiensis sp. nov., a novel dimethylsulphoniopropionate-cleavage bacterium isolated from seawater and emended descriptions of the genus Ahrensia and Ahrensia kielensis.</title>
        <authorList>
            <person name="Liu J."/>
        </authorList>
    </citation>
    <scope>NUCLEOTIDE SEQUENCE [LARGE SCALE GENOMIC DNA]</scope>
    <source>
        <strain evidence="6 7">LZD062</strain>
    </source>
</reference>
<dbReference type="AlphaFoldDB" id="A0A0M9GQC7"/>
<dbReference type="InterPro" id="IPR003722">
    <property type="entry name" value="Cbl_synth_CobH/CbiC"/>
</dbReference>
<evidence type="ECO:0000313" key="7">
    <source>
        <dbReference type="Proteomes" id="UP000038011"/>
    </source>
</evidence>
<dbReference type="Gene3D" id="3.40.50.10230">
    <property type="entry name" value="Cobalamin biosynthesis CobH/CbiC, precorrin-8X methylmutase"/>
    <property type="match status" value="1"/>
</dbReference>
<dbReference type="PANTHER" id="PTHR43588">
    <property type="entry name" value="COBALT-PRECORRIN-8 METHYLMUTASE"/>
    <property type="match status" value="1"/>
</dbReference>
<dbReference type="PATRIC" id="fig|1514904.3.peg.85"/>
<evidence type="ECO:0000313" key="6">
    <source>
        <dbReference type="EMBL" id="KPB02969.1"/>
    </source>
</evidence>
<accession>A0A0M9GQC7</accession>
<dbReference type="Pfam" id="PF02570">
    <property type="entry name" value="CbiC"/>
    <property type="match status" value="1"/>
</dbReference>
<dbReference type="SUPFAM" id="SSF63965">
    <property type="entry name" value="Precorrin-8X methylmutase CbiC/CobH"/>
    <property type="match status" value="1"/>
</dbReference>
<evidence type="ECO:0000256" key="4">
    <source>
        <dbReference type="ARBA" id="ARBA00023235"/>
    </source>
</evidence>
<dbReference type="NCBIfam" id="NF006136">
    <property type="entry name" value="PRK08285.1"/>
    <property type="match status" value="1"/>
</dbReference>
<dbReference type="GO" id="GO:0009236">
    <property type="term" value="P:cobalamin biosynthetic process"/>
    <property type="evidence" value="ECO:0007669"/>
    <property type="project" value="UniProtKB-UniPathway"/>
</dbReference>
<comment type="pathway">
    <text evidence="1">Cofactor biosynthesis; adenosylcobalamin biosynthesis.</text>
</comment>
<dbReference type="EMBL" id="JXMU01000001">
    <property type="protein sequence ID" value="KPB02969.1"/>
    <property type="molecule type" value="Genomic_DNA"/>
</dbReference>
<keyword evidence="3" id="KW-0169">Cobalamin biosynthesis</keyword>
<dbReference type="RefSeq" id="WP_053997548.1">
    <property type="nucleotide sequence ID" value="NZ_JXMU01000001.1"/>
</dbReference>
<dbReference type="UniPathway" id="UPA00148"/>
<feature type="domain" description="Cobalamin biosynthesis precorrin-8X methylmutase CobH/CbiC" evidence="5">
    <location>
        <begin position="9"/>
        <end position="203"/>
    </location>
</feature>
<protein>
    <recommendedName>
        <fullName evidence="5">Cobalamin biosynthesis precorrin-8X methylmutase CobH/CbiC domain-containing protein</fullName>
    </recommendedName>
</protein>
<name>A0A0M9GQC7_9HYPH</name>
<evidence type="ECO:0000256" key="2">
    <source>
        <dbReference type="ARBA" id="ARBA00009774"/>
    </source>
</evidence>
<keyword evidence="7" id="KW-1185">Reference proteome</keyword>
<dbReference type="STRING" id="1514904.SU32_00420"/>
<evidence type="ECO:0000259" key="5">
    <source>
        <dbReference type="Pfam" id="PF02570"/>
    </source>
</evidence>
<dbReference type="PANTHER" id="PTHR43588:SF1">
    <property type="entry name" value="COBALT-PRECORRIN-8 METHYLMUTASE"/>
    <property type="match status" value="1"/>
</dbReference>
<gene>
    <name evidence="6" type="ORF">SU32_00420</name>
</gene>
<comment type="similarity">
    <text evidence="2">Belongs to the CobH/CbiC family.</text>
</comment>
<proteinExistence type="inferred from homology"/>